<dbReference type="RefSeq" id="YP_009810950.1">
    <property type="nucleotide sequence ID" value="NC_048049.1"/>
</dbReference>
<accession>A0A385EFC7</accession>
<dbReference type="EMBL" id="MH412654">
    <property type="protein sequence ID" value="AXQ70591.1"/>
    <property type="molecule type" value="Genomic_DNA"/>
</dbReference>
<protein>
    <submittedName>
        <fullName evidence="1">Uncharacterized protein</fullName>
    </submittedName>
</protein>
<organism evidence="1 2">
    <name type="scientific">Synechococcus phage S-T4</name>
    <dbReference type="NCBI Taxonomy" id="2268578"/>
    <lineage>
        <taxon>Viruses</taxon>
        <taxon>Duplodnaviria</taxon>
        <taxon>Heunggongvirae</taxon>
        <taxon>Uroviricota</taxon>
        <taxon>Caudoviricetes</taxon>
        <taxon>Pantevenvirales</taxon>
        <taxon>Kyanoviridae</taxon>
        <taxon>Tamkungvirus</taxon>
        <taxon>Tamkungvirus ST4</taxon>
    </lineage>
</organism>
<evidence type="ECO:0000313" key="1">
    <source>
        <dbReference type="EMBL" id="AXQ70591.1"/>
    </source>
</evidence>
<dbReference type="GeneID" id="55001972"/>
<reference evidence="2" key="1">
    <citation type="submission" date="2018-05" db="EMBL/GenBank/DDBJ databases">
        <authorList>
            <person name="You S."/>
        </authorList>
    </citation>
    <scope>NUCLEOTIDE SEQUENCE [LARGE SCALE GENOMIC DNA]</scope>
</reference>
<dbReference type="Proteomes" id="UP000257648">
    <property type="component" value="Segment"/>
</dbReference>
<evidence type="ECO:0000313" key="2">
    <source>
        <dbReference type="Proteomes" id="UP000257648"/>
    </source>
</evidence>
<keyword evidence="2" id="KW-1185">Reference proteome</keyword>
<proteinExistence type="predicted"/>
<sequence>MSQFTVRVGQTNTTKVLASDVIGKLNNLQDVDAQSLSNGSVLIYDDTRNIWVATNTLTEGSDYTLEIDGGTY</sequence>
<name>A0A385EFC7_9CAUD</name>
<dbReference type="KEGG" id="vg:55001972"/>